<keyword evidence="1" id="KW-0812">Transmembrane</keyword>
<reference evidence="2" key="1">
    <citation type="submission" date="2020-06" db="EMBL/GenBank/DDBJ databases">
        <title>Unique genomic features of the anaerobic methanotrophic archaea.</title>
        <authorList>
            <person name="Chadwick G.L."/>
            <person name="Skennerton C.T."/>
            <person name="Laso-Perez R."/>
            <person name="Leu A.O."/>
            <person name="Speth D.R."/>
            <person name="Yu H."/>
            <person name="Morgan-Lang C."/>
            <person name="Hatzenpichler R."/>
            <person name="Goudeau D."/>
            <person name="Malmstrom R."/>
            <person name="Brazelton W.J."/>
            <person name="Woyke T."/>
            <person name="Hallam S.J."/>
            <person name="Tyson G.W."/>
            <person name="Wegener G."/>
            <person name="Boetius A."/>
            <person name="Orphan V."/>
        </authorList>
    </citation>
    <scope>NUCLEOTIDE SEQUENCE</scope>
</reference>
<keyword evidence="1" id="KW-0472">Membrane</keyword>
<evidence type="ECO:0000256" key="1">
    <source>
        <dbReference type="SAM" id="Phobius"/>
    </source>
</evidence>
<dbReference type="AlphaFoldDB" id="A0A7G9Z0M1"/>
<evidence type="ECO:0000313" key="2">
    <source>
        <dbReference type="EMBL" id="QNO53805.1"/>
    </source>
</evidence>
<organism evidence="2">
    <name type="scientific">Candidatus Methanophagaceae archaeon ANME-1 ERB6</name>
    <dbReference type="NCBI Taxonomy" id="2759912"/>
    <lineage>
        <taxon>Archaea</taxon>
        <taxon>Methanobacteriati</taxon>
        <taxon>Methanobacteriota</taxon>
        <taxon>Stenosarchaea group</taxon>
        <taxon>Methanomicrobia</taxon>
        <taxon>Candidatus Methanophagales</taxon>
        <taxon>Candidatus Methanophagaceae</taxon>
    </lineage>
</organism>
<gene>
    <name evidence="2" type="ORF">BHOFEJJL_00024</name>
</gene>
<dbReference type="EMBL" id="MT631551">
    <property type="protein sequence ID" value="QNO53805.1"/>
    <property type="molecule type" value="Genomic_DNA"/>
</dbReference>
<feature type="transmembrane region" description="Helical" evidence="1">
    <location>
        <begin position="52"/>
        <end position="72"/>
    </location>
</feature>
<name>A0A7G9Z0M1_9EURY</name>
<sequence>MPEKEEEISGELSLFDEIKLRFSGTYGGKVIFITSISLLYLWHVYFYLKVPFFQVTLAYMLCILPFGILWRFGCPKNLSLQICERNARFTWIK</sequence>
<protein>
    <submittedName>
        <fullName evidence="2">Uncharacterized protein</fullName>
    </submittedName>
</protein>
<proteinExistence type="predicted"/>
<keyword evidence="1" id="KW-1133">Transmembrane helix</keyword>
<accession>A0A7G9Z0M1</accession>
<feature type="transmembrane region" description="Helical" evidence="1">
    <location>
        <begin position="26"/>
        <end position="46"/>
    </location>
</feature>